<gene>
    <name evidence="2" type="ORF">EPI10_006188</name>
</gene>
<dbReference type="CDD" id="cd01650">
    <property type="entry name" value="RT_nLTR_like"/>
    <property type="match status" value="1"/>
</dbReference>
<dbReference type="InterPro" id="IPR044730">
    <property type="entry name" value="RNase_H-like_dom_plant"/>
</dbReference>
<proteinExistence type="predicted"/>
<dbReference type="Gene3D" id="3.30.420.10">
    <property type="entry name" value="Ribonuclease H-like superfamily/Ribonuclease H"/>
    <property type="match status" value="1"/>
</dbReference>
<dbReference type="GO" id="GO:0003676">
    <property type="term" value="F:nucleic acid binding"/>
    <property type="evidence" value="ECO:0007669"/>
    <property type="project" value="InterPro"/>
</dbReference>
<dbReference type="CDD" id="cd06222">
    <property type="entry name" value="RNase_H_like"/>
    <property type="match status" value="1"/>
</dbReference>
<accession>A0A5B6WQC3</accession>
<dbReference type="SUPFAM" id="SSF56672">
    <property type="entry name" value="DNA/RNA polymerases"/>
    <property type="match status" value="1"/>
</dbReference>
<keyword evidence="2" id="KW-0695">RNA-directed DNA polymerase</keyword>
<dbReference type="InterPro" id="IPR012337">
    <property type="entry name" value="RNaseH-like_sf"/>
</dbReference>
<dbReference type="EMBL" id="SMMG02000002">
    <property type="protein sequence ID" value="KAA3484079.1"/>
    <property type="molecule type" value="Genomic_DNA"/>
</dbReference>
<dbReference type="OrthoDB" id="694800at2759"/>
<evidence type="ECO:0000259" key="1">
    <source>
        <dbReference type="PROSITE" id="PS50878"/>
    </source>
</evidence>
<dbReference type="InterPro" id="IPR000477">
    <property type="entry name" value="RT_dom"/>
</dbReference>
<dbReference type="PANTHER" id="PTHR46890">
    <property type="entry name" value="NON-LTR RETROLELEMENT REVERSE TRANSCRIPTASE-LIKE PROTEIN-RELATED"/>
    <property type="match status" value="1"/>
</dbReference>
<dbReference type="InterPro" id="IPR036691">
    <property type="entry name" value="Endo/exonu/phosph_ase_sf"/>
</dbReference>
<dbReference type="Gene3D" id="3.60.10.10">
    <property type="entry name" value="Endonuclease/exonuclease/phosphatase"/>
    <property type="match status" value="1"/>
</dbReference>
<dbReference type="InterPro" id="IPR043502">
    <property type="entry name" value="DNA/RNA_pol_sf"/>
</dbReference>
<dbReference type="InterPro" id="IPR002156">
    <property type="entry name" value="RNaseH_domain"/>
</dbReference>
<dbReference type="PANTHER" id="PTHR46890:SF48">
    <property type="entry name" value="RNA-DIRECTED DNA POLYMERASE"/>
    <property type="match status" value="1"/>
</dbReference>
<keyword evidence="2" id="KW-0808">Transferase</keyword>
<feature type="domain" description="Reverse transcriptase" evidence="1">
    <location>
        <begin position="540"/>
        <end position="726"/>
    </location>
</feature>
<dbReference type="PROSITE" id="PS50878">
    <property type="entry name" value="RT_POL"/>
    <property type="match status" value="1"/>
</dbReference>
<dbReference type="Proteomes" id="UP000325315">
    <property type="component" value="Unassembled WGS sequence"/>
</dbReference>
<keyword evidence="3" id="KW-1185">Reference proteome</keyword>
<dbReference type="GO" id="GO:0003964">
    <property type="term" value="F:RNA-directed DNA polymerase activity"/>
    <property type="evidence" value="ECO:0007669"/>
    <property type="project" value="UniProtKB-KW"/>
</dbReference>
<reference evidence="3" key="1">
    <citation type="journal article" date="2019" name="Plant Biotechnol. J.">
        <title>Genome sequencing of the Australian wild diploid species Gossypium australe highlights disease resistance and delayed gland morphogenesis.</title>
        <authorList>
            <person name="Cai Y."/>
            <person name="Cai X."/>
            <person name="Wang Q."/>
            <person name="Wang P."/>
            <person name="Zhang Y."/>
            <person name="Cai C."/>
            <person name="Xu Y."/>
            <person name="Wang K."/>
            <person name="Zhou Z."/>
            <person name="Wang C."/>
            <person name="Geng S."/>
            <person name="Li B."/>
            <person name="Dong Q."/>
            <person name="Hou Y."/>
            <person name="Wang H."/>
            <person name="Ai P."/>
            <person name="Liu Z."/>
            <person name="Yi F."/>
            <person name="Sun M."/>
            <person name="An G."/>
            <person name="Cheng J."/>
            <person name="Zhang Y."/>
            <person name="Shi Q."/>
            <person name="Xie Y."/>
            <person name="Shi X."/>
            <person name="Chang Y."/>
            <person name="Huang F."/>
            <person name="Chen Y."/>
            <person name="Hong S."/>
            <person name="Mi L."/>
            <person name="Sun Q."/>
            <person name="Zhang L."/>
            <person name="Zhou B."/>
            <person name="Peng R."/>
            <person name="Zhang X."/>
            <person name="Liu F."/>
        </authorList>
    </citation>
    <scope>NUCLEOTIDE SEQUENCE [LARGE SCALE GENOMIC DNA]</scope>
    <source>
        <strain evidence="3">cv. PA1801</strain>
    </source>
</reference>
<protein>
    <submittedName>
        <fullName evidence="2">Reverse transcriptase</fullName>
    </submittedName>
</protein>
<organism evidence="2 3">
    <name type="scientific">Gossypium australe</name>
    <dbReference type="NCBI Taxonomy" id="47621"/>
    <lineage>
        <taxon>Eukaryota</taxon>
        <taxon>Viridiplantae</taxon>
        <taxon>Streptophyta</taxon>
        <taxon>Embryophyta</taxon>
        <taxon>Tracheophyta</taxon>
        <taxon>Spermatophyta</taxon>
        <taxon>Magnoliopsida</taxon>
        <taxon>eudicotyledons</taxon>
        <taxon>Gunneridae</taxon>
        <taxon>Pentapetalae</taxon>
        <taxon>rosids</taxon>
        <taxon>malvids</taxon>
        <taxon>Malvales</taxon>
        <taxon>Malvaceae</taxon>
        <taxon>Malvoideae</taxon>
        <taxon>Gossypium</taxon>
    </lineage>
</organism>
<dbReference type="Pfam" id="PF00078">
    <property type="entry name" value="RVT_1"/>
    <property type="match status" value="1"/>
</dbReference>
<dbReference type="InterPro" id="IPR036397">
    <property type="entry name" value="RNaseH_sf"/>
</dbReference>
<comment type="caution">
    <text evidence="2">The sequence shown here is derived from an EMBL/GenBank/DDBJ whole genome shotgun (WGS) entry which is preliminary data.</text>
</comment>
<dbReference type="GO" id="GO:0004523">
    <property type="term" value="F:RNA-DNA hybrid ribonuclease activity"/>
    <property type="evidence" value="ECO:0007669"/>
    <property type="project" value="InterPro"/>
</dbReference>
<evidence type="ECO:0000313" key="2">
    <source>
        <dbReference type="EMBL" id="KAA3484079.1"/>
    </source>
</evidence>
<dbReference type="SUPFAM" id="SSF56219">
    <property type="entry name" value="DNase I-like"/>
    <property type="match status" value="1"/>
</dbReference>
<dbReference type="Pfam" id="PF13456">
    <property type="entry name" value="RVT_3"/>
    <property type="match status" value="1"/>
</dbReference>
<evidence type="ECO:0000313" key="3">
    <source>
        <dbReference type="Proteomes" id="UP000325315"/>
    </source>
</evidence>
<keyword evidence="2" id="KW-0548">Nucleotidyltransferase</keyword>
<dbReference type="AlphaFoldDB" id="A0A5B6WQC3"/>
<dbReference type="InterPro" id="IPR052343">
    <property type="entry name" value="Retrotransposon-Effector_Assoc"/>
</dbReference>
<name>A0A5B6WQC3_9ROSI</name>
<sequence length="726" mass="83597">MVQKTFQPIIRTKLKESWRPPDEGIIKLNFDATLNSDERIATTVVIARDSTGIIRGAETYLIEHIADRFVAEARACERALIFALSMGFRRLVVEGNSLTVIKSIEKKDEDRSVLRPITHNIRKLGSCFEEISYLHVRWSANGRMEVVRLKCGFENGIDVGVIGSSGGLSLGWKGNSLVNLKSFSSFHIDAEIHDNECGEVWHLTGFYGNPDGRRRNESWNLLRCFSHDQNLLWVVLEDFNEIVNSFEKKGGRLRSERKMNEFRTTLEDCNLSDLGFVGRWFTWERGKFLVSNIRERLDRGVATFDWVNLFPNYQLEHLGHSFSDHCPILLDTISKFHNDHYNRMRPFRFEAKWCLDSSFENLIKGWWGEDSGSVNVKLEKLGRRLQNWSFSKNQMDRKQRVILEDRLNYLYNQDPSDEILAEITDVQMSLNWEADKEEIFWEQRASVNWLKNGDRNTSYFHKVAVNRQFRDENGRQLSSTDDFLRLASDSFGNLFTASNMGPDDHLFGLVEEKVTESMNANKQFTTDEITHAVNMMSPLHAYGVDGFPSGINKTRIVLIPKVEKPKNMSQFRPISLCNVIYKIIAKVLVFRMSDVLGYCINEAQGAFVPGRLISDNVLIVYKVIYSLKMKKRGQKGNFALKLDMSKAYDRVEWDFLAGMMKHLGFHEEWIILIMRCICSVSYSVSINGCNSELFSPSRGLRQGDPLSPFLFLICAEGFSILIEEAK</sequence>
<dbReference type="SUPFAM" id="SSF53098">
    <property type="entry name" value="Ribonuclease H-like"/>
    <property type="match status" value="1"/>
</dbReference>